<dbReference type="InterPro" id="IPR036249">
    <property type="entry name" value="Thioredoxin-like_sf"/>
</dbReference>
<comment type="similarity">
    <text evidence="2">Belongs to the selenoprotein M/F family.</text>
</comment>
<keyword evidence="5" id="KW-0712">Selenocysteine</keyword>
<proteinExistence type="inferred from homology"/>
<evidence type="ECO:0000256" key="7">
    <source>
        <dbReference type="SAM" id="SignalP"/>
    </source>
</evidence>
<dbReference type="InterPro" id="IPR039992">
    <property type="entry name" value="Sep15_SelM"/>
</dbReference>
<keyword evidence="3 7" id="KW-0732">Signal</keyword>
<dbReference type="PANTHER" id="PTHR13077:SF6">
    <property type="entry name" value="SELENOPROTEIN F"/>
    <property type="match status" value="1"/>
</dbReference>
<dbReference type="PANTHER" id="PTHR13077">
    <property type="entry name" value="SELENOPROTEIN F"/>
    <property type="match status" value="1"/>
</dbReference>
<dbReference type="GO" id="GO:0005788">
    <property type="term" value="C:endoplasmic reticulum lumen"/>
    <property type="evidence" value="ECO:0007669"/>
    <property type="project" value="UniProtKB-SubCell"/>
</dbReference>
<organism evidence="9 10">
    <name type="scientific">Pelagomonas calceolata</name>
    <dbReference type="NCBI Taxonomy" id="35677"/>
    <lineage>
        <taxon>Eukaryota</taxon>
        <taxon>Sar</taxon>
        <taxon>Stramenopiles</taxon>
        <taxon>Ochrophyta</taxon>
        <taxon>Pelagophyceae</taxon>
        <taxon>Pelagomonadales</taxon>
        <taxon>Pelagomonadaceae</taxon>
        <taxon>Pelagomonas</taxon>
    </lineage>
</organism>
<evidence type="ECO:0000256" key="6">
    <source>
        <dbReference type="ARBA" id="ARBA00040775"/>
    </source>
</evidence>
<protein>
    <recommendedName>
        <fullName evidence="6">Selenoprotein F</fullName>
    </recommendedName>
</protein>
<evidence type="ECO:0000256" key="5">
    <source>
        <dbReference type="ARBA" id="ARBA00022933"/>
    </source>
</evidence>
<dbReference type="OrthoDB" id="202586at2759"/>
<evidence type="ECO:0000256" key="2">
    <source>
        <dbReference type="ARBA" id="ARBA00005742"/>
    </source>
</evidence>
<evidence type="ECO:0000313" key="10">
    <source>
        <dbReference type="Proteomes" id="UP000789595"/>
    </source>
</evidence>
<dbReference type="Proteomes" id="UP000789595">
    <property type="component" value="Unassembled WGS sequence"/>
</dbReference>
<sequence>MRRRHACAAALALCLSYSEAVDCVAAGFAPSLRCGSCATLEALVPDEDIVKDCRSCCADDDKVTYVKARLEGQKPRLVLVDEEGDVGETLPIGGWTEDTIVEYLADTIGAAAAAKDEL</sequence>
<feature type="chain" id="PRO_5035246110" description="Selenoprotein F" evidence="7">
    <location>
        <begin position="21"/>
        <end position="118"/>
    </location>
</feature>
<dbReference type="Pfam" id="PF08806">
    <property type="entry name" value="Sep15_SelM"/>
    <property type="match status" value="1"/>
</dbReference>
<evidence type="ECO:0000256" key="1">
    <source>
        <dbReference type="ARBA" id="ARBA00004319"/>
    </source>
</evidence>
<evidence type="ECO:0000259" key="8">
    <source>
        <dbReference type="Pfam" id="PF08806"/>
    </source>
</evidence>
<reference evidence="9" key="1">
    <citation type="submission" date="2021-11" db="EMBL/GenBank/DDBJ databases">
        <authorList>
            <consortium name="Genoscope - CEA"/>
            <person name="William W."/>
        </authorList>
    </citation>
    <scope>NUCLEOTIDE SEQUENCE</scope>
</reference>
<feature type="signal peptide" evidence="7">
    <location>
        <begin position="1"/>
        <end position="20"/>
    </location>
</feature>
<comment type="caution">
    <text evidence="9">The sequence shown here is derived from an EMBL/GenBank/DDBJ whole genome shotgun (WGS) entry which is preliminary data.</text>
</comment>
<accession>A0A8J2SSJ5</accession>
<gene>
    <name evidence="9" type="ORF">PECAL_4P11200</name>
</gene>
<dbReference type="GO" id="GO:0016491">
    <property type="term" value="F:oxidoreductase activity"/>
    <property type="evidence" value="ECO:0007669"/>
    <property type="project" value="TreeGrafter"/>
</dbReference>
<keyword evidence="4" id="KW-0256">Endoplasmic reticulum</keyword>
<feature type="domain" description="Selenoprotein F/M" evidence="8">
    <location>
        <begin position="70"/>
        <end position="105"/>
    </location>
</feature>
<dbReference type="SUPFAM" id="SSF52833">
    <property type="entry name" value="Thioredoxin-like"/>
    <property type="match status" value="1"/>
</dbReference>
<evidence type="ECO:0000313" key="9">
    <source>
        <dbReference type="EMBL" id="CAH0373876.1"/>
    </source>
</evidence>
<evidence type="ECO:0000256" key="3">
    <source>
        <dbReference type="ARBA" id="ARBA00022729"/>
    </source>
</evidence>
<dbReference type="EMBL" id="CAKKNE010000004">
    <property type="protein sequence ID" value="CAH0373876.1"/>
    <property type="molecule type" value="Genomic_DNA"/>
</dbReference>
<comment type="subcellular location">
    <subcellularLocation>
        <location evidence="1">Endoplasmic reticulum lumen</location>
    </subcellularLocation>
</comment>
<dbReference type="InterPro" id="IPR014912">
    <property type="entry name" value="Sep15_SelM_dom"/>
</dbReference>
<dbReference type="InterPro" id="IPR038219">
    <property type="entry name" value="Sep15/SelM_sf"/>
</dbReference>
<dbReference type="AlphaFoldDB" id="A0A8J2SSJ5"/>
<name>A0A8J2SSJ5_9STRA</name>
<keyword evidence="10" id="KW-1185">Reference proteome</keyword>
<dbReference type="Gene3D" id="3.40.30.50">
    <property type="entry name" value="Sep15/SelM thioredoxin-like domain, active-site redox motif"/>
    <property type="match status" value="1"/>
</dbReference>
<evidence type="ECO:0000256" key="4">
    <source>
        <dbReference type="ARBA" id="ARBA00022824"/>
    </source>
</evidence>